<feature type="non-terminal residue" evidence="1">
    <location>
        <position position="40"/>
    </location>
</feature>
<dbReference type="HOGENOM" id="CLU_010686_9_8_4"/>
<sequence>TAAKLRLPMAAIRQPESVVGDLCEGLDVTRQTLCRHVSPR</sequence>
<dbReference type="STRING" id="76114.ebD66"/>
<evidence type="ECO:0000313" key="2">
    <source>
        <dbReference type="Proteomes" id="UP000006552"/>
    </source>
</evidence>
<dbReference type="Proteomes" id="UP000006552">
    <property type="component" value="Chromosome"/>
</dbReference>
<reference evidence="1 2" key="1">
    <citation type="journal article" date="2005" name="Arch. Microbiol.">
        <title>The genome sequence of an anaerobic aromatic-degrading denitrifying bacterium, strain EbN1.</title>
        <authorList>
            <person name="Rabus R."/>
            <person name="Kube M."/>
            <person name="Heider J."/>
            <person name="Beck A."/>
            <person name="Heitmann K."/>
            <person name="Widdel F."/>
            <person name="Reinhardt R."/>
        </authorList>
    </citation>
    <scope>NUCLEOTIDE SEQUENCE [LARGE SCALE GENOMIC DNA]</scope>
    <source>
        <strain evidence="1 2">EbN1</strain>
    </source>
</reference>
<dbReference type="KEGG" id="eba:ebD66"/>
<proteinExistence type="predicted"/>
<feature type="non-terminal residue" evidence="1">
    <location>
        <position position="1"/>
    </location>
</feature>
<dbReference type="EMBL" id="CR555306">
    <property type="protein sequence ID" value="CAI07663.1"/>
    <property type="molecule type" value="Genomic_DNA"/>
</dbReference>
<name>Q5P4U9_AROAE</name>
<dbReference type="eggNOG" id="COG1961">
    <property type="taxonomic scope" value="Bacteria"/>
</dbReference>
<organism evidence="1 2">
    <name type="scientific">Aromatoleum aromaticum (strain DSM 19018 / LMG 30748 / EbN1)</name>
    <name type="common">Azoarcus sp. (strain EbN1)</name>
    <dbReference type="NCBI Taxonomy" id="76114"/>
    <lineage>
        <taxon>Bacteria</taxon>
        <taxon>Pseudomonadati</taxon>
        <taxon>Pseudomonadota</taxon>
        <taxon>Betaproteobacteria</taxon>
        <taxon>Rhodocyclales</taxon>
        <taxon>Rhodocyclaceae</taxon>
        <taxon>Aromatoleum</taxon>
    </lineage>
</organism>
<dbReference type="AlphaFoldDB" id="Q5P4U9"/>
<keyword evidence="2" id="KW-1185">Reference proteome</keyword>
<gene>
    <name evidence="1" type="ORF">ebD66</name>
</gene>
<accession>Q5P4U9</accession>
<evidence type="ECO:0000313" key="1">
    <source>
        <dbReference type="EMBL" id="CAI07663.1"/>
    </source>
</evidence>
<protein>
    <submittedName>
        <fullName evidence="1">Fragment of resolvase protein</fullName>
    </submittedName>
</protein>